<evidence type="ECO:0000256" key="1">
    <source>
        <dbReference type="SAM" id="SignalP"/>
    </source>
</evidence>
<evidence type="ECO:0000313" key="3">
    <source>
        <dbReference type="EMBL" id="RED85269.1"/>
    </source>
</evidence>
<proteinExistence type="predicted"/>
<dbReference type="InterPro" id="IPR036582">
    <property type="entry name" value="Mao_N_sf"/>
</dbReference>
<sequence length="810" mass="88633">MRKTILGLLLCSMLAIPSVSADKATVARPQQKDIQIRVNGNPAALSQPALTENNALVVPLAEAAEALGAKVAWGTGANRDTATIERGDRSARLTIGSVSLETDGRTVKLETAPRRSGGDVYVPLRALSEALGMIVAWDGAGRIVRVDDPAALPAIGTYKKLSELIGKANERGNLYRRGDILFTTTEGGMMESPVAESPLNVAPVAEESLTGAVPTDDYSRTNVQTEGVDEADWAKTDGRFVYQISGSRVLIADVSDPRAPKLAATLEYDATERFVPQELYVDESRLIVIGQNWISSPVPLVVEDEGPEGSAPATDRKGISILPVPEASRSAVTAKIYEIGNADAPKLVRETKLEGQYVTSRKIDDALYIVSNKGYFYPTLYETAQDYEPWYGDTGRSPELKKLPIDRIRYFPGSPDNTTMLIGALDLSKSDREMQVSAYLGSGQTIYASTKHLYAAIPEYVAKGDGFQERTKVHKFRLDGGSVVYAGEGSVPGTPLNQYSMDEHQGFFRIATTKGNMWGSGEAQSTNNLYVLDEGLKTVGKLEKLAPGERIYSVRFVGKRAYIVTFRNVDPLFAIDLRDPAKPSVLGQLKIPGYSDYLHPYDDNHIIGFGKDTEVQSSKGSETGEPMAFYQGLKMALFDVSDVARPKEKFKEIIGDRGTHSELLSNPKALLFSKSRNLLAFPVELMEIPNKASGGKQEITEYGEFVYQGAYVYRIDPNEGFKLRGRITHLSDEDFLKSGQYGYDDSKAVRRILYSGDTLFTLSASELKASDMASLAEKGKLIYPEPPADENYEEIPIVPAPIQIPRPIVR</sequence>
<dbReference type="Pfam" id="PF09826">
    <property type="entry name" value="Beta_propel"/>
    <property type="match status" value="1"/>
</dbReference>
<dbReference type="AlphaFoldDB" id="A0A3D9KFN8"/>
<comment type="caution">
    <text evidence="3">The sequence shown here is derived from an EMBL/GenBank/DDBJ whole genome shotgun (WGS) entry which is preliminary data.</text>
</comment>
<dbReference type="InterPro" id="IPR012854">
    <property type="entry name" value="Cu_amine_oxidase-like_N"/>
</dbReference>
<dbReference type="Gene3D" id="3.30.457.10">
    <property type="entry name" value="Copper amine oxidase-like, N-terminal domain"/>
    <property type="match status" value="1"/>
</dbReference>
<dbReference type="SUPFAM" id="SSF55383">
    <property type="entry name" value="Copper amine oxidase, domain N"/>
    <property type="match status" value="1"/>
</dbReference>
<name>A0A3D9KFN8_9BACL</name>
<reference evidence="3 4" key="1">
    <citation type="submission" date="2018-07" db="EMBL/GenBank/DDBJ databases">
        <title>Genomic Encyclopedia of Type Strains, Phase III (KMG-III): the genomes of soil and plant-associated and newly described type strains.</title>
        <authorList>
            <person name="Whitman W."/>
        </authorList>
    </citation>
    <scope>NUCLEOTIDE SEQUENCE [LARGE SCALE GENOMIC DNA]</scope>
    <source>
        <strain evidence="3 4">CECT 7287</strain>
    </source>
</reference>
<accession>A0A3D9KFN8</accession>
<keyword evidence="1" id="KW-0732">Signal</keyword>
<dbReference type="RefSeq" id="WP_181917582.1">
    <property type="nucleotide sequence ID" value="NZ_QRDZ01000005.1"/>
</dbReference>
<protein>
    <submittedName>
        <fullName evidence="3">Putative secreted protein with C-terminal beta-propeller domain</fullName>
    </submittedName>
</protein>
<dbReference type="EMBL" id="QRDZ01000005">
    <property type="protein sequence ID" value="RED85269.1"/>
    <property type="molecule type" value="Genomic_DNA"/>
</dbReference>
<feature type="domain" description="Copper amine oxidase-like N-terminal" evidence="2">
    <location>
        <begin position="38"/>
        <end position="145"/>
    </location>
</feature>
<feature type="signal peptide" evidence="1">
    <location>
        <begin position="1"/>
        <end position="21"/>
    </location>
</feature>
<organism evidence="3 4">
    <name type="scientific">Cohnella phaseoli</name>
    <dbReference type="NCBI Taxonomy" id="456490"/>
    <lineage>
        <taxon>Bacteria</taxon>
        <taxon>Bacillati</taxon>
        <taxon>Bacillota</taxon>
        <taxon>Bacilli</taxon>
        <taxon>Bacillales</taxon>
        <taxon>Paenibacillaceae</taxon>
        <taxon>Cohnella</taxon>
    </lineage>
</organism>
<gene>
    <name evidence="3" type="ORF">DFP98_105280</name>
</gene>
<dbReference type="Pfam" id="PF07833">
    <property type="entry name" value="Cu_amine_oxidN1"/>
    <property type="match status" value="1"/>
</dbReference>
<feature type="chain" id="PRO_5017818701" evidence="1">
    <location>
        <begin position="22"/>
        <end position="810"/>
    </location>
</feature>
<dbReference type="InterPro" id="IPR019198">
    <property type="entry name" value="Beta_propeller_containing"/>
</dbReference>
<dbReference type="Proteomes" id="UP000256977">
    <property type="component" value="Unassembled WGS sequence"/>
</dbReference>
<keyword evidence="4" id="KW-1185">Reference proteome</keyword>
<evidence type="ECO:0000313" key="4">
    <source>
        <dbReference type="Proteomes" id="UP000256977"/>
    </source>
</evidence>
<evidence type="ECO:0000259" key="2">
    <source>
        <dbReference type="Pfam" id="PF07833"/>
    </source>
</evidence>